<comment type="caution">
    <text evidence="1">The sequence shown here is derived from an EMBL/GenBank/DDBJ whole genome shotgun (WGS) entry which is preliminary data.</text>
</comment>
<dbReference type="STRING" id="45670.SN16_10085"/>
<dbReference type="AlphaFoldDB" id="A0A0C2HE18"/>
<reference evidence="4" key="2">
    <citation type="submission" date="2020-04" db="EMBL/GenBank/DDBJ databases">
        <title>Genome analysis and biological profiling of marine Cellulosimicrobium funkei MOSEL-ME6.</title>
        <authorList>
            <person name="Tanveer F."/>
            <person name="Xie Y."/>
            <person name="Shinwari Z.K."/>
        </authorList>
    </citation>
    <scope>NUCLEOTIDE SEQUENCE [LARGE SCALE GENOMIC DNA]</scope>
    <source>
        <strain evidence="4">MOSEL-ME25</strain>
    </source>
</reference>
<dbReference type="RefSeq" id="WP_040106510.1">
    <property type="nucleotide sequence ID" value="NZ_JABEVU030000001.1"/>
</dbReference>
<evidence type="ECO:0000313" key="3">
    <source>
        <dbReference type="Proteomes" id="UP000031546"/>
    </source>
</evidence>
<reference evidence="2" key="3">
    <citation type="submission" date="2020-04" db="EMBL/GenBank/DDBJ databases">
        <authorList>
            <person name="Tanveer F."/>
            <person name="Xie Y."/>
            <person name="Shinwari Z.K."/>
        </authorList>
    </citation>
    <scope>NUCLEOTIDE SEQUENCE</scope>
    <source>
        <strain evidence="2">MOSEL-ME25</strain>
    </source>
</reference>
<organism evidence="1 3">
    <name type="scientific">Salinicoccus roseus</name>
    <dbReference type="NCBI Taxonomy" id="45670"/>
    <lineage>
        <taxon>Bacteria</taxon>
        <taxon>Bacillati</taxon>
        <taxon>Bacillota</taxon>
        <taxon>Bacilli</taxon>
        <taxon>Bacillales</taxon>
        <taxon>Staphylococcaceae</taxon>
        <taxon>Salinicoccus</taxon>
    </lineage>
</organism>
<dbReference type="EMBL" id="JABEVU030000001">
    <property type="protein sequence ID" value="MDB0581154.1"/>
    <property type="molecule type" value="Genomic_DNA"/>
</dbReference>
<accession>A0A0C2HE18</accession>
<evidence type="ECO:0008006" key="5">
    <source>
        <dbReference type="Google" id="ProtNLM"/>
    </source>
</evidence>
<protein>
    <recommendedName>
        <fullName evidence="5">6-phosphogluconolactonase/glucosamine-6-phosphate isomerase/deaminase</fullName>
    </recommendedName>
</protein>
<sequence length="197" mass="22437">MAMNFKIFKDKELVSIYLADIIRKQVHNNPTSVMGLEMNEELDWTYQKFVGESKQHPADFSQIYLVTINKDGDTEIFEKLDVPDNQLKRDGSVDSMKKVLDDKDQLNLAVLSIGANKNLGYNDSDGNDHLFDSRELILVATGNDKADAIRDLYDAVENDKDDFGKVKKHRMVTVVMDTEAASRLDQDIVDYYTSEFA</sequence>
<dbReference type="EMBL" id="JXII01000009">
    <property type="protein sequence ID" value="KIH69869.1"/>
    <property type="molecule type" value="Genomic_DNA"/>
</dbReference>
<dbReference type="InterPro" id="IPR037171">
    <property type="entry name" value="NagB/RpiA_transferase-like"/>
</dbReference>
<name>A0A0C2HE18_9STAP</name>
<dbReference type="Proteomes" id="UP000527860">
    <property type="component" value="Unassembled WGS sequence"/>
</dbReference>
<dbReference type="GeneID" id="77845905"/>
<dbReference type="OrthoDB" id="2405709at2"/>
<proteinExistence type="predicted"/>
<dbReference type="Gene3D" id="3.40.50.1360">
    <property type="match status" value="1"/>
</dbReference>
<gene>
    <name evidence="2" type="ORF">F7P68_0011495</name>
    <name evidence="1" type="ORF">SN16_10085</name>
</gene>
<dbReference type="SUPFAM" id="SSF100950">
    <property type="entry name" value="NagB/RpiA/CoA transferase-like"/>
    <property type="match status" value="1"/>
</dbReference>
<evidence type="ECO:0000313" key="2">
    <source>
        <dbReference type="EMBL" id="MDB0581154.1"/>
    </source>
</evidence>
<keyword evidence="4" id="KW-1185">Reference proteome</keyword>
<evidence type="ECO:0000313" key="4">
    <source>
        <dbReference type="Proteomes" id="UP000527860"/>
    </source>
</evidence>
<reference evidence="2 4" key="4">
    <citation type="submission" date="2022-12" db="EMBL/GenBank/DDBJ databases">
        <title>Genome analysis and biological profiling of marine Salinicoccus roseus MOSEL-ME25.</title>
        <authorList>
            <person name="Mirza F.T."/>
            <person name="Xie Y."/>
            <person name="Shinwari Z.K."/>
        </authorList>
    </citation>
    <scope>NUCLEOTIDE SEQUENCE [LARGE SCALE GENOMIC DNA]</scope>
    <source>
        <strain evidence="2 4">MOSEL-ME25</strain>
    </source>
</reference>
<evidence type="ECO:0000313" key="1">
    <source>
        <dbReference type="EMBL" id="KIH69869.1"/>
    </source>
</evidence>
<reference evidence="1 3" key="1">
    <citation type="submission" date="2015-01" db="EMBL/GenBank/DDBJ databases">
        <title>Genome sequences of high lactate-tolerant strain Salinicoccus roseus W12 with industrial interest.</title>
        <authorList>
            <person name="Wang H."/>
            <person name="Yu B."/>
        </authorList>
    </citation>
    <scope>NUCLEOTIDE SEQUENCE [LARGE SCALE GENOMIC DNA]</scope>
    <source>
        <strain evidence="1 3">W12</strain>
    </source>
</reference>
<dbReference type="Proteomes" id="UP000031546">
    <property type="component" value="Unassembled WGS sequence"/>
</dbReference>